<feature type="region of interest" description="Disordered" evidence="1">
    <location>
        <begin position="41"/>
        <end position="65"/>
    </location>
</feature>
<evidence type="ECO:0000256" key="1">
    <source>
        <dbReference type="SAM" id="MobiDB-lite"/>
    </source>
</evidence>
<keyword evidence="4" id="KW-1185">Reference proteome</keyword>
<organism evidence="3 4">
    <name type="scientific">Sphaerisporangium siamense</name>
    <dbReference type="NCBI Taxonomy" id="795645"/>
    <lineage>
        <taxon>Bacteria</taxon>
        <taxon>Bacillati</taxon>
        <taxon>Actinomycetota</taxon>
        <taxon>Actinomycetes</taxon>
        <taxon>Streptosporangiales</taxon>
        <taxon>Streptosporangiaceae</taxon>
        <taxon>Sphaerisporangium</taxon>
    </lineage>
</organism>
<keyword evidence="2" id="KW-0472">Membrane</keyword>
<gene>
    <name evidence="3" type="ORF">BJ982_002201</name>
</gene>
<sequence>MTDEIPPLDETPPCACGARMPKGADACRKCAAVLRWHRRQARWRKGRGGSTRPAGRPRRPGSNGPGAAAAIVLAITITGLALAAQSAGVIWS</sequence>
<evidence type="ECO:0000313" key="3">
    <source>
        <dbReference type="EMBL" id="MBB4700657.1"/>
    </source>
</evidence>
<keyword evidence="2" id="KW-1133">Transmembrane helix</keyword>
<feature type="compositionally biased region" description="Low complexity" evidence="1">
    <location>
        <begin position="50"/>
        <end position="65"/>
    </location>
</feature>
<proteinExistence type="predicted"/>
<reference evidence="3 4" key="1">
    <citation type="submission" date="2020-08" db="EMBL/GenBank/DDBJ databases">
        <title>Sequencing the genomes of 1000 actinobacteria strains.</title>
        <authorList>
            <person name="Klenk H.-P."/>
        </authorList>
    </citation>
    <scope>NUCLEOTIDE SEQUENCE [LARGE SCALE GENOMIC DNA]</scope>
    <source>
        <strain evidence="3 4">DSM 45784</strain>
    </source>
</reference>
<protein>
    <submittedName>
        <fullName evidence="3">Uncharacterized protein</fullName>
    </submittedName>
</protein>
<feature type="transmembrane region" description="Helical" evidence="2">
    <location>
        <begin position="66"/>
        <end position="91"/>
    </location>
</feature>
<dbReference type="Proteomes" id="UP000542210">
    <property type="component" value="Unassembled WGS sequence"/>
</dbReference>
<dbReference type="EMBL" id="JACHND010000001">
    <property type="protein sequence ID" value="MBB4700657.1"/>
    <property type="molecule type" value="Genomic_DNA"/>
</dbReference>
<keyword evidence="2" id="KW-0812">Transmembrane</keyword>
<name>A0A7W7G8T7_9ACTN</name>
<dbReference type="AlphaFoldDB" id="A0A7W7G8T7"/>
<evidence type="ECO:0000313" key="4">
    <source>
        <dbReference type="Proteomes" id="UP000542210"/>
    </source>
</evidence>
<evidence type="ECO:0000256" key="2">
    <source>
        <dbReference type="SAM" id="Phobius"/>
    </source>
</evidence>
<dbReference type="RefSeq" id="WP_184879099.1">
    <property type="nucleotide sequence ID" value="NZ_BOOV01000050.1"/>
</dbReference>
<accession>A0A7W7G8T7</accession>
<comment type="caution">
    <text evidence="3">The sequence shown here is derived from an EMBL/GenBank/DDBJ whole genome shotgun (WGS) entry which is preliminary data.</text>
</comment>